<feature type="short sequence motif" description="GXSXG" evidence="4">
    <location>
        <begin position="64"/>
        <end position="68"/>
    </location>
</feature>
<feature type="short sequence motif" description="DGA/G" evidence="4">
    <location>
        <begin position="210"/>
        <end position="212"/>
    </location>
</feature>
<comment type="caution">
    <text evidence="6">The sequence shown here is derived from an EMBL/GenBank/DDBJ whole genome shotgun (WGS) entry which is preliminary data.</text>
</comment>
<evidence type="ECO:0000259" key="5">
    <source>
        <dbReference type="PROSITE" id="PS51635"/>
    </source>
</evidence>
<dbReference type="InterPro" id="IPR050301">
    <property type="entry name" value="NTE"/>
</dbReference>
<name>A0ABV5EX91_9FLAO</name>
<evidence type="ECO:0000256" key="2">
    <source>
        <dbReference type="ARBA" id="ARBA00022963"/>
    </source>
</evidence>
<dbReference type="InterPro" id="IPR002641">
    <property type="entry name" value="PNPLA_dom"/>
</dbReference>
<keyword evidence="3 4" id="KW-0443">Lipid metabolism</keyword>
<dbReference type="InterPro" id="IPR016035">
    <property type="entry name" value="Acyl_Trfase/lysoPLipase"/>
</dbReference>
<dbReference type="EMBL" id="JBHMEZ010000001">
    <property type="protein sequence ID" value="MFB9051801.1"/>
    <property type="molecule type" value="Genomic_DNA"/>
</dbReference>
<evidence type="ECO:0000256" key="4">
    <source>
        <dbReference type="PROSITE-ProRule" id="PRU01161"/>
    </source>
</evidence>
<accession>A0ABV5EX91</accession>
<dbReference type="Gene3D" id="3.10.20.310">
    <property type="entry name" value="membrane protein fhac"/>
    <property type="match status" value="1"/>
</dbReference>
<dbReference type="Pfam" id="PF01734">
    <property type="entry name" value="Patatin"/>
    <property type="match status" value="1"/>
</dbReference>
<dbReference type="RefSeq" id="WP_382380563.1">
    <property type="nucleotide sequence ID" value="NZ_JBHMEZ010000001.1"/>
</dbReference>
<evidence type="ECO:0000256" key="3">
    <source>
        <dbReference type="ARBA" id="ARBA00023098"/>
    </source>
</evidence>
<reference evidence="6 7" key="1">
    <citation type="submission" date="2024-09" db="EMBL/GenBank/DDBJ databases">
        <authorList>
            <person name="Sun Q."/>
            <person name="Mori K."/>
        </authorList>
    </citation>
    <scope>NUCLEOTIDE SEQUENCE [LARGE SCALE GENOMIC DNA]</scope>
    <source>
        <strain evidence="6 7">CECT 8286</strain>
    </source>
</reference>
<sequence length="744" mass="84219">MRVILLFSIFFIGIFVQAQEQNFKGANDLKVGVVLSGGGAKGLAHIGVLKVIDSLGIRVDYVAGTSMGAIVGSLYASGYTGKEIDSIFKTINFDNIIIDNVPREAKTFYERENTERYAVTLPFDNFKVRLPTALSRGQNTFNLLSELTLRVNNITDFSKLPIPFFCMATNIETGEAVQLNKGNLAQSVMASGALPTLFQPVIIDGNSYIDGGVVNNYPLDEMRAKGVDIIIGVDVQDGLSKSTDLQSATEILYQIQNYKTLSDMAKKIEDTDIYITPNIENFNVISFDEGATIIKNGELAAVREIEQLEDVASKQYVKRKEQHYAKQLDSISINDIEIIGNDRYTRSYIQGKLKLKNDTRVSYIDFSRGVNNLIATDNFESFTYDLIPSKNKTGYDLMAYVKENPRKTALKLAIHYDDLYKSAALVNVTRKRLFTKNDVASLDLILGDNLRYNFEYYIDKGFYWSIGVKSRYNQFNKNVSSVLYLENARDLGLNKIDVELQDFTNQFYVQTQFFNDMTLSLGAELKDLKIESETISNSPDNSNQVFEDSNYFSFYGKLNYDSYDNKYFPTEGFYFNGDFHLYLYSSAYNDNFTEFSIAKADLGYAFKISNKLSARITNEGGFRIGENESPFLDFALGGYGENFINNIKSFYGYDLLSISGDSFVKCMFKVDYEFARKHHVFGAANYANIGDGIFESIDWLALPDYSGYALGYGWDTFMGPIELTYSYSPEIKTSNWYFNVGFWF</sequence>
<dbReference type="SUPFAM" id="SSF52151">
    <property type="entry name" value="FabD/lysophospholipase-like"/>
    <property type="match status" value="1"/>
</dbReference>
<organism evidence="6 7">
    <name type="scientific">Formosa undariae</name>
    <dbReference type="NCBI Taxonomy" id="1325436"/>
    <lineage>
        <taxon>Bacteria</taxon>
        <taxon>Pseudomonadati</taxon>
        <taxon>Bacteroidota</taxon>
        <taxon>Flavobacteriia</taxon>
        <taxon>Flavobacteriales</taxon>
        <taxon>Flavobacteriaceae</taxon>
        <taxon>Formosa</taxon>
    </lineage>
</organism>
<feature type="domain" description="PNPLA" evidence="5">
    <location>
        <begin position="33"/>
        <end position="223"/>
    </location>
</feature>
<proteinExistence type="predicted"/>
<evidence type="ECO:0000313" key="6">
    <source>
        <dbReference type="EMBL" id="MFB9051801.1"/>
    </source>
</evidence>
<dbReference type="PANTHER" id="PTHR14226">
    <property type="entry name" value="NEUROPATHY TARGET ESTERASE/SWISS CHEESE D.MELANOGASTER"/>
    <property type="match status" value="1"/>
</dbReference>
<dbReference type="Gene3D" id="2.40.160.50">
    <property type="entry name" value="membrane protein fhac: a member of the omp85/tpsb transporter family"/>
    <property type="match status" value="1"/>
</dbReference>
<keyword evidence="7" id="KW-1185">Reference proteome</keyword>
<evidence type="ECO:0000256" key="1">
    <source>
        <dbReference type="ARBA" id="ARBA00022801"/>
    </source>
</evidence>
<dbReference type="Proteomes" id="UP001589605">
    <property type="component" value="Unassembled WGS sequence"/>
</dbReference>
<evidence type="ECO:0000313" key="7">
    <source>
        <dbReference type="Proteomes" id="UP001589605"/>
    </source>
</evidence>
<keyword evidence="1 4" id="KW-0378">Hydrolase</keyword>
<feature type="active site" description="Proton acceptor" evidence="4">
    <location>
        <position position="210"/>
    </location>
</feature>
<dbReference type="PANTHER" id="PTHR14226:SF76">
    <property type="entry name" value="NTE FAMILY PROTEIN RSSA"/>
    <property type="match status" value="1"/>
</dbReference>
<dbReference type="InterPro" id="IPR043864">
    <property type="entry name" value="Omp85-like_dom"/>
</dbReference>
<keyword evidence="2 4" id="KW-0442">Lipid degradation</keyword>
<dbReference type="Gene3D" id="3.40.1090.10">
    <property type="entry name" value="Cytosolic phospholipase A2 catalytic domain"/>
    <property type="match status" value="2"/>
</dbReference>
<protein>
    <submittedName>
        <fullName evidence="6">Patatin-like phospholipase family protein</fullName>
    </submittedName>
</protein>
<dbReference type="PROSITE" id="PS51635">
    <property type="entry name" value="PNPLA"/>
    <property type="match status" value="1"/>
</dbReference>
<dbReference type="CDD" id="cd07205">
    <property type="entry name" value="Pat_PNPLA6_PNPLA7_NTE1_like"/>
    <property type="match status" value="1"/>
</dbReference>
<feature type="active site" description="Nucleophile" evidence="4">
    <location>
        <position position="66"/>
    </location>
</feature>
<feature type="short sequence motif" description="GXGXXG" evidence="4">
    <location>
        <begin position="37"/>
        <end position="42"/>
    </location>
</feature>
<gene>
    <name evidence="6" type="ORF">ACFFVB_01805</name>
</gene>
<dbReference type="Pfam" id="PF19143">
    <property type="entry name" value="Omp85_2"/>
    <property type="match status" value="1"/>
</dbReference>